<dbReference type="EMBL" id="VZQQ01000024">
    <property type="protein sequence ID" value="MBC8749825.1"/>
    <property type="molecule type" value="Genomic_DNA"/>
</dbReference>
<organism evidence="1 2">
    <name type="scientific">Paraburkholderia podalyriae</name>
    <dbReference type="NCBI Taxonomy" id="1938811"/>
    <lineage>
        <taxon>Bacteria</taxon>
        <taxon>Pseudomonadati</taxon>
        <taxon>Pseudomonadota</taxon>
        <taxon>Betaproteobacteria</taxon>
        <taxon>Burkholderiales</taxon>
        <taxon>Burkholderiaceae</taxon>
        <taxon>Paraburkholderia</taxon>
    </lineage>
</organism>
<comment type="caution">
    <text evidence="1">The sequence shown here is derived from an EMBL/GenBank/DDBJ whole genome shotgun (WGS) entry which is preliminary data.</text>
</comment>
<evidence type="ECO:0000313" key="1">
    <source>
        <dbReference type="EMBL" id="MBC8749825.1"/>
    </source>
</evidence>
<dbReference type="RefSeq" id="WP_187636803.1">
    <property type="nucleotide sequence ID" value="NZ_VZQQ01000024.1"/>
</dbReference>
<proteinExistence type="predicted"/>
<protein>
    <submittedName>
        <fullName evidence="1">Uncharacterized protein</fullName>
    </submittedName>
</protein>
<sequence>MKSAAELSPGSSIDALTLLETGSEPMLVKIGGVTKLLRAQPIAGTDWRFVLAPDAARQIII</sequence>
<accession>A0ABR7PU74</accession>
<name>A0ABR7PU74_9BURK</name>
<reference evidence="1 2" key="1">
    <citation type="submission" date="2019-09" db="EMBL/GenBank/DDBJ databases">
        <title>Paraburkholderia podalyriae sp. nov., A South African Podalyria-associated rhizobium.</title>
        <authorList>
            <person name="Mavima L."/>
            <person name="Beukes C.W."/>
            <person name="Palmer M."/>
            <person name="De Meyer S.E."/>
            <person name="James E.K."/>
            <person name="Maluk M."/>
            <person name="Avontuur J.R."/>
            <person name="Chan W.Y."/>
            <person name="Venter S.N."/>
            <person name="Steenkamp E.T."/>
        </authorList>
    </citation>
    <scope>NUCLEOTIDE SEQUENCE [LARGE SCALE GENOMIC DNA]</scope>
    <source>
        <strain evidence="1 2">WC7.3b</strain>
    </source>
</reference>
<evidence type="ECO:0000313" key="2">
    <source>
        <dbReference type="Proteomes" id="UP000736373"/>
    </source>
</evidence>
<gene>
    <name evidence="1" type="ORF">F6X42_25560</name>
</gene>
<keyword evidence="2" id="KW-1185">Reference proteome</keyword>
<dbReference type="Proteomes" id="UP000736373">
    <property type="component" value="Unassembled WGS sequence"/>
</dbReference>